<reference evidence="8 9" key="1">
    <citation type="submission" date="2016-08" db="EMBL/GenBank/DDBJ databases">
        <title>Novel Firmicute Genomes.</title>
        <authorList>
            <person name="Poppleton D.I."/>
            <person name="Gribaldo S."/>
        </authorList>
    </citation>
    <scope>NUCLEOTIDE SEQUENCE [LARGE SCALE GENOMIC DNA]</scope>
    <source>
        <strain evidence="8 9">RAOx-1</strain>
    </source>
</reference>
<dbReference type="PROSITE" id="PS51679">
    <property type="entry name" value="SAM_MT_C5"/>
    <property type="match status" value="1"/>
</dbReference>
<evidence type="ECO:0000256" key="5">
    <source>
        <dbReference type="PROSITE-ProRule" id="PRU01016"/>
    </source>
</evidence>
<evidence type="ECO:0000256" key="3">
    <source>
        <dbReference type="ARBA" id="ARBA00022691"/>
    </source>
</evidence>
<organism evidence="8 9">
    <name type="scientific">Ammoniphilus oxalaticus</name>
    <dbReference type="NCBI Taxonomy" id="66863"/>
    <lineage>
        <taxon>Bacteria</taxon>
        <taxon>Bacillati</taxon>
        <taxon>Bacillota</taxon>
        <taxon>Bacilli</taxon>
        <taxon>Bacillales</taxon>
        <taxon>Paenibacillaceae</taxon>
        <taxon>Aneurinibacillus group</taxon>
        <taxon>Ammoniphilus</taxon>
    </lineage>
</organism>
<dbReference type="GO" id="GO:0032259">
    <property type="term" value="P:methylation"/>
    <property type="evidence" value="ECO:0007669"/>
    <property type="project" value="UniProtKB-KW"/>
</dbReference>
<accession>A0A419SNF0</accession>
<dbReference type="Proteomes" id="UP000284219">
    <property type="component" value="Unassembled WGS sequence"/>
</dbReference>
<evidence type="ECO:0000256" key="2">
    <source>
        <dbReference type="ARBA" id="ARBA00022679"/>
    </source>
</evidence>
<keyword evidence="9" id="KW-1185">Reference proteome</keyword>
<dbReference type="PROSITE" id="PS00095">
    <property type="entry name" value="C5_MTASE_2"/>
    <property type="match status" value="1"/>
</dbReference>
<comment type="catalytic activity">
    <reaction evidence="7">
        <text>a 2'-deoxycytidine in DNA + S-adenosyl-L-methionine = a 5-methyl-2'-deoxycytidine in DNA + S-adenosyl-L-homocysteine + H(+)</text>
        <dbReference type="Rhea" id="RHEA:13681"/>
        <dbReference type="Rhea" id="RHEA-COMP:11369"/>
        <dbReference type="Rhea" id="RHEA-COMP:11370"/>
        <dbReference type="ChEBI" id="CHEBI:15378"/>
        <dbReference type="ChEBI" id="CHEBI:57856"/>
        <dbReference type="ChEBI" id="CHEBI:59789"/>
        <dbReference type="ChEBI" id="CHEBI:85452"/>
        <dbReference type="ChEBI" id="CHEBI:85454"/>
        <dbReference type="EC" id="2.1.1.37"/>
    </reaction>
</comment>
<comment type="caution">
    <text evidence="8">The sequence shown here is derived from an EMBL/GenBank/DDBJ whole genome shotgun (WGS) entry which is preliminary data.</text>
</comment>
<dbReference type="EC" id="2.1.1.37" evidence="7"/>
<evidence type="ECO:0000256" key="6">
    <source>
        <dbReference type="RuleBase" id="RU000416"/>
    </source>
</evidence>
<dbReference type="Gene3D" id="3.40.50.150">
    <property type="entry name" value="Vaccinia Virus protein VP39"/>
    <property type="match status" value="1"/>
</dbReference>
<dbReference type="GO" id="GO:0003886">
    <property type="term" value="F:DNA (cytosine-5-)-methyltransferase activity"/>
    <property type="evidence" value="ECO:0007669"/>
    <property type="project" value="UniProtKB-EC"/>
</dbReference>
<dbReference type="PANTHER" id="PTHR46098:SF1">
    <property type="entry name" value="TRNA (CYTOSINE(38)-C(5))-METHYLTRANSFERASE"/>
    <property type="match status" value="1"/>
</dbReference>
<dbReference type="PROSITE" id="PS00094">
    <property type="entry name" value="C5_MTASE_1"/>
    <property type="match status" value="1"/>
</dbReference>
<evidence type="ECO:0000256" key="4">
    <source>
        <dbReference type="ARBA" id="ARBA00022747"/>
    </source>
</evidence>
<evidence type="ECO:0000313" key="8">
    <source>
        <dbReference type="EMBL" id="RKD25772.1"/>
    </source>
</evidence>
<keyword evidence="1 5" id="KW-0489">Methyltransferase</keyword>
<dbReference type="InterPro" id="IPR018117">
    <property type="entry name" value="C5_DNA_meth_AS"/>
</dbReference>
<dbReference type="RefSeq" id="WP_120188447.1">
    <property type="nucleotide sequence ID" value="NZ_MCHY01000006.1"/>
</dbReference>
<dbReference type="InterPro" id="IPR001525">
    <property type="entry name" value="C5_MeTfrase"/>
</dbReference>
<dbReference type="NCBIfam" id="TIGR00675">
    <property type="entry name" value="dcm"/>
    <property type="match status" value="1"/>
</dbReference>
<dbReference type="InterPro" id="IPR031303">
    <property type="entry name" value="C5_meth_CS"/>
</dbReference>
<sequence length="352" mass="38857">MNSNSLDGQALKGYTFIDLFAGIGGFHQAFQSFGAECVFASEWDPHAQQTYFENYGIRPAGDITQIEADEIPEHDILCAGFPCQAFSISGKQRGFEDARGTLFFDVARIANFHQPKLLFLENVRQFAKHDGGKTLRTVQTVLDQIGYQVWHTVLNASAFGLPQNRARIYIIAIRKDLNLTSFQFPSPTYEPIRLRDIVLPDQETTAYVIERDDIRIDATKIPSEDAVDQLPLQPIRIGTINKGGQGERIYSDLGHAVTLSAYGGGAGSKTGAYLINGRVRKLAPRECARAQGFSDDFKIPVSDSQAWKQFGNSVPVTVIKQIIAALLQTPDLFDLVGPDFQGAVVETESTHV</sequence>
<dbReference type="PANTHER" id="PTHR46098">
    <property type="entry name" value="TRNA (CYTOSINE(38)-C(5))-METHYLTRANSFERASE"/>
    <property type="match status" value="1"/>
</dbReference>
<evidence type="ECO:0000256" key="7">
    <source>
        <dbReference type="RuleBase" id="RU000417"/>
    </source>
</evidence>
<name>A0A419SNF0_9BACL</name>
<dbReference type="OrthoDB" id="9813719at2"/>
<dbReference type="EMBL" id="MCHY01000006">
    <property type="protein sequence ID" value="RKD25772.1"/>
    <property type="molecule type" value="Genomic_DNA"/>
</dbReference>
<evidence type="ECO:0000313" key="9">
    <source>
        <dbReference type="Proteomes" id="UP000284219"/>
    </source>
</evidence>
<dbReference type="GO" id="GO:0009307">
    <property type="term" value="P:DNA restriction-modification system"/>
    <property type="evidence" value="ECO:0007669"/>
    <property type="project" value="UniProtKB-KW"/>
</dbReference>
<dbReference type="PRINTS" id="PR00105">
    <property type="entry name" value="C5METTRFRASE"/>
</dbReference>
<proteinExistence type="inferred from homology"/>
<keyword evidence="4" id="KW-0680">Restriction system</keyword>
<keyword evidence="2 5" id="KW-0808">Transferase</keyword>
<evidence type="ECO:0000256" key="1">
    <source>
        <dbReference type="ARBA" id="ARBA00022603"/>
    </source>
</evidence>
<dbReference type="AlphaFoldDB" id="A0A419SNF0"/>
<gene>
    <name evidence="8" type="ORF">BEP19_02185</name>
</gene>
<dbReference type="CDD" id="cd00315">
    <property type="entry name" value="Cyt_C5_DNA_methylase"/>
    <property type="match status" value="1"/>
</dbReference>
<protein>
    <recommendedName>
        <fullName evidence="7">Cytosine-specific methyltransferase</fullName>
        <ecNumber evidence="7">2.1.1.37</ecNumber>
    </recommendedName>
</protein>
<dbReference type="Pfam" id="PF00145">
    <property type="entry name" value="DNA_methylase"/>
    <property type="match status" value="1"/>
</dbReference>
<dbReference type="SUPFAM" id="SSF53335">
    <property type="entry name" value="S-adenosyl-L-methionine-dependent methyltransferases"/>
    <property type="match status" value="1"/>
</dbReference>
<keyword evidence="3 5" id="KW-0949">S-adenosyl-L-methionine</keyword>
<feature type="active site" evidence="5">
    <location>
        <position position="83"/>
    </location>
</feature>
<dbReference type="InterPro" id="IPR029063">
    <property type="entry name" value="SAM-dependent_MTases_sf"/>
</dbReference>
<dbReference type="Gene3D" id="3.90.120.10">
    <property type="entry name" value="DNA Methylase, subunit A, domain 2"/>
    <property type="match status" value="1"/>
</dbReference>
<comment type="similarity">
    <text evidence="5 6">Belongs to the class I-like SAM-binding methyltransferase superfamily. C5-methyltransferase family.</text>
</comment>
<dbReference type="InterPro" id="IPR050750">
    <property type="entry name" value="C5-MTase"/>
</dbReference>